<evidence type="ECO:0000313" key="2">
    <source>
        <dbReference type="Proteomes" id="UP000799428"/>
    </source>
</evidence>
<gene>
    <name evidence="1" type="ORF">K504DRAFT_251024</name>
</gene>
<reference evidence="1" key="1">
    <citation type="journal article" date="2020" name="Stud. Mycol.">
        <title>101 Dothideomycetes genomes: a test case for predicting lifestyles and emergence of pathogens.</title>
        <authorList>
            <person name="Haridas S."/>
            <person name="Albert R."/>
            <person name="Binder M."/>
            <person name="Bloem J."/>
            <person name="Labutti K."/>
            <person name="Salamov A."/>
            <person name="Andreopoulos B."/>
            <person name="Baker S."/>
            <person name="Barry K."/>
            <person name="Bills G."/>
            <person name="Bluhm B."/>
            <person name="Cannon C."/>
            <person name="Castanera R."/>
            <person name="Culley D."/>
            <person name="Daum C."/>
            <person name="Ezra D."/>
            <person name="Gonzalez J."/>
            <person name="Henrissat B."/>
            <person name="Kuo A."/>
            <person name="Liang C."/>
            <person name="Lipzen A."/>
            <person name="Lutzoni F."/>
            <person name="Magnuson J."/>
            <person name="Mondo S."/>
            <person name="Nolan M."/>
            <person name="Ohm R."/>
            <person name="Pangilinan J."/>
            <person name="Park H.-J."/>
            <person name="Ramirez L."/>
            <person name="Alfaro M."/>
            <person name="Sun H."/>
            <person name="Tritt A."/>
            <person name="Yoshinaga Y."/>
            <person name="Zwiers L.-H."/>
            <person name="Turgeon B."/>
            <person name="Goodwin S."/>
            <person name="Spatafora J."/>
            <person name="Crous P."/>
            <person name="Grigoriev I."/>
        </authorList>
    </citation>
    <scope>NUCLEOTIDE SEQUENCE</scope>
    <source>
        <strain evidence="1">CBS 279.74</strain>
    </source>
</reference>
<name>A0A6G1KBD1_9PLEO</name>
<dbReference type="AlphaFoldDB" id="A0A6G1KBD1"/>
<dbReference type="EMBL" id="MU005769">
    <property type="protein sequence ID" value="KAF2710080.1"/>
    <property type="molecule type" value="Genomic_DNA"/>
</dbReference>
<protein>
    <submittedName>
        <fullName evidence="1">Uncharacterized protein</fullName>
    </submittedName>
</protein>
<keyword evidence="2" id="KW-1185">Reference proteome</keyword>
<accession>A0A6G1KBD1</accession>
<dbReference type="Proteomes" id="UP000799428">
    <property type="component" value="Unassembled WGS sequence"/>
</dbReference>
<sequence length="151" mass="16518">MIRSIRALGFFILSTRRPASARRVMVPDESAANIHLRPPRPKTSARFQVEVEAICTAGPPLQRPAETRIDPIHTRAASLHFHFTPQVDSLSLSLPARPCVETAWTCTHIWEQASVTGSVSTSPAAVIAGRTRPICKRNPESFLVDTLGVDA</sequence>
<organism evidence="1 2">
    <name type="scientific">Pleomassaria siparia CBS 279.74</name>
    <dbReference type="NCBI Taxonomy" id="1314801"/>
    <lineage>
        <taxon>Eukaryota</taxon>
        <taxon>Fungi</taxon>
        <taxon>Dikarya</taxon>
        <taxon>Ascomycota</taxon>
        <taxon>Pezizomycotina</taxon>
        <taxon>Dothideomycetes</taxon>
        <taxon>Pleosporomycetidae</taxon>
        <taxon>Pleosporales</taxon>
        <taxon>Pleomassariaceae</taxon>
        <taxon>Pleomassaria</taxon>
    </lineage>
</organism>
<proteinExistence type="predicted"/>
<evidence type="ECO:0000313" key="1">
    <source>
        <dbReference type="EMBL" id="KAF2710080.1"/>
    </source>
</evidence>